<dbReference type="Proteomes" id="UP000625079">
    <property type="component" value="Unassembled WGS sequence"/>
</dbReference>
<comment type="caution">
    <text evidence="2">The sequence shown here is derived from an EMBL/GenBank/DDBJ whole genome shotgun (WGS) entry which is preliminary data.</text>
</comment>
<organism evidence="2 3">
    <name type="scientific">Bradyrhizobium guangdongense</name>
    <dbReference type="NCBI Taxonomy" id="1325090"/>
    <lineage>
        <taxon>Bacteria</taxon>
        <taxon>Pseudomonadati</taxon>
        <taxon>Pseudomonadota</taxon>
        <taxon>Alphaproteobacteria</taxon>
        <taxon>Hyphomicrobiales</taxon>
        <taxon>Nitrobacteraceae</taxon>
        <taxon>Bradyrhizobium</taxon>
    </lineage>
</organism>
<name>A0AA88B9S5_9BRAD</name>
<reference evidence="2" key="2">
    <citation type="submission" date="2022-12" db="EMBL/GenBank/DDBJ databases">
        <authorList>
            <person name="Sun Q."/>
            <person name="Zhou Y."/>
        </authorList>
    </citation>
    <scope>NUCLEOTIDE SEQUENCE</scope>
    <source>
        <strain evidence="2">CGMCC 1.15034</strain>
    </source>
</reference>
<dbReference type="AlphaFoldDB" id="A0AA88B9S5"/>
<feature type="region of interest" description="Disordered" evidence="1">
    <location>
        <begin position="1"/>
        <end position="52"/>
    </location>
</feature>
<protein>
    <submittedName>
        <fullName evidence="2">Uncharacterized protein</fullName>
    </submittedName>
</protein>
<accession>A0AA88B9S5</accession>
<evidence type="ECO:0000313" key="3">
    <source>
        <dbReference type="Proteomes" id="UP000625079"/>
    </source>
</evidence>
<evidence type="ECO:0000256" key="1">
    <source>
        <dbReference type="SAM" id="MobiDB-lite"/>
    </source>
</evidence>
<reference evidence="2" key="1">
    <citation type="journal article" date="2014" name="Int. J. Syst. Evol. Microbiol.">
        <title>Complete genome sequence of Corynebacterium casei LMG S-19264T (=DSM 44701T), isolated from a smear-ripened cheese.</title>
        <authorList>
            <consortium name="US DOE Joint Genome Institute (JGI-PGF)"/>
            <person name="Walter F."/>
            <person name="Albersmeier A."/>
            <person name="Kalinowski J."/>
            <person name="Ruckert C."/>
        </authorList>
    </citation>
    <scope>NUCLEOTIDE SEQUENCE</scope>
    <source>
        <strain evidence="2">CGMCC 1.15034</strain>
    </source>
</reference>
<dbReference type="EMBL" id="BMHC01000020">
    <property type="protein sequence ID" value="GGI31151.1"/>
    <property type="molecule type" value="Genomic_DNA"/>
</dbReference>
<sequence length="52" mass="5709">MSLVCARPLDEGVTEPGVFSKKDNLPECQQTTNLPVPNARRINPAIENSRDS</sequence>
<proteinExistence type="predicted"/>
<gene>
    <name evidence="2" type="ORF">GCM10010987_62990</name>
</gene>
<evidence type="ECO:0000313" key="2">
    <source>
        <dbReference type="EMBL" id="GGI31151.1"/>
    </source>
</evidence>